<comment type="similarity">
    <text evidence="2">Belongs to the glycosyltransferase 28 family.</text>
</comment>
<sequence>MIFITLGSQKFQFNRLLRAVDRLTASGDIDDEIFAQIGYSDYRPENYRFKEFLDRQEFSDMTDRAGIVITHGGTGAIIGALKKKKKVIAVPRRAENKEHVDDHQRQLVKEFGDLNLIYECDDCNQLGEALKKVQNMQFDSYQSNTEAYIASIEDFLKQ</sequence>
<keyword evidence="4" id="KW-0808">Transferase</keyword>
<evidence type="ECO:0000313" key="7">
    <source>
        <dbReference type="EMBL" id="GFO84053.1"/>
    </source>
</evidence>
<accession>A0A916VCH1</accession>
<gene>
    <name evidence="7" type="ORF">ANBU17_04000</name>
</gene>
<name>A0A916VCH1_9FIRM</name>
<dbReference type="InterPro" id="IPR048097">
    <property type="entry name" value="Cps14G-like"/>
</dbReference>
<evidence type="ECO:0000256" key="3">
    <source>
        <dbReference type="ARBA" id="ARBA00022676"/>
    </source>
</evidence>
<evidence type="ECO:0000313" key="8">
    <source>
        <dbReference type="Proteomes" id="UP000613208"/>
    </source>
</evidence>
<keyword evidence="8" id="KW-1185">Reference proteome</keyword>
<dbReference type="EMBL" id="BLYI01000006">
    <property type="protein sequence ID" value="GFO84053.1"/>
    <property type="molecule type" value="Genomic_DNA"/>
</dbReference>
<dbReference type="InterPro" id="IPR007235">
    <property type="entry name" value="Glyco_trans_28_C"/>
</dbReference>
<evidence type="ECO:0000256" key="4">
    <source>
        <dbReference type="ARBA" id="ARBA00022679"/>
    </source>
</evidence>
<keyword evidence="3" id="KW-0328">Glycosyltransferase</keyword>
<feature type="domain" description="Glycosyl transferase family 28 C-terminal" evidence="6">
    <location>
        <begin position="1"/>
        <end position="156"/>
    </location>
</feature>
<dbReference type="Gene3D" id="3.40.50.2000">
    <property type="entry name" value="Glycogen Phosphorylase B"/>
    <property type="match status" value="1"/>
</dbReference>
<proteinExistence type="inferred from homology"/>
<keyword evidence="5" id="KW-0256">Endoplasmic reticulum</keyword>
<organism evidence="7 8">
    <name type="scientific">Anaerostipes butyraticus</name>
    <dbReference type="NCBI Taxonomy" id="645466"/>
    <lineage>
        <taxon>Bacteria</taxon>
        <taxon>Bacillati</taxon>
        <taxon>Bacillota</taxon>
        <taxon>Clostridia</taxon>
        <taxon>Lachnospirales</taxon>
        <taxon>Lachnospiraceae</taxon>
        <taxon>Anaerostipes</taxon>
    </lineage>
</organism>
<dbReference type="RefSeq" id="WP_201309793.1">
    <property type="nucleotide sequence ID" value="NZ_BLYI01000006.1"/>
</dbReference>
<dbReference type="PANTHER" id="PTHR12867">
    <property type="entry name" value="GLYCOSYL TRANSFERASE-RELATED"/>
    <property type="match status" value="1"/>
</dbReference>
<dbReference type="Proteomes" id="UP000613208">
    <property type="component" value="Unassembled WGS sequence"/>
</dbReference>
<dbReference type="Pfam" id="PF04101">
    <property type="entry name" value="Glyco_tran_28_C"/>
    <property type="match status" value="1"/>
</dbReference>
<dbReference type="SUPFAM" id="SSF53756">
    <property type="entry name" value="UDP-Glycosyltransferase/glycogen phosphorylase"/>
    <property type="match status" value="1"/>
</dbReference>
<dbReference type="GO" id="GO:0016758">
    <property type="term" value="F:hexosyltransferase activity"/>
    <property type="evidence" value="ECO:0007669"/>
    <property type="project" value="InterPro"/>
</dbReference>
<evidence type="ECO:0000256" key="1">
    <source>
        <dbReference type="ARBA" id="ARBA00004240"/>
    </source>
</evidence>
<dbReference type="InterPro" id="IPR039042">
    <property type="entry name" value="Alg13-like"/>
</dbReference>
<evidence type="ECO:0000259" key="6">
    <source>
        <dbReference type="Pfam" id="PF04101"/>
    </source>
</evidence>
<evidence type="ECO:0000256" key="2">
    <source>
        <dbReference type="ARBA" id="ARBA00006962"/>
    </source>
</evidence>
<comment type="subcellular location">
    <subcellularLocation>
        <location evidence="1">Endoplasmic reticulum</location>
    </subcellularLocation>
</comment>
<dbReference type="NCBIfam" id="NF041548">
    <property type="entry name" value="PssE"/>
    <property type="match status" value="1"/>
</dbReference>
<evidence type="ECO:0000256" key="5">
    <source>
        <dbReference type="ARBA" id="ARBA00022824"/>
    </source>
</evidence>
<reference evidence="7" key="1">
    <citation type="submission" date="2020-06" db="EMBL/GenBank/DDBJ databases">
        <title>Characterization of fructooligosaccharide metabolism and fructooligosaccharide-degrading enzymes in human commensal butyrate producers.</title>
        <authorList>
            <person name="Tanno H."/>
            <person name="Fujii T."/>
            <person name="Hirano K."/>
            <person name="Maeno S."/>
            <person name="Tonozuka T."/>
            <person name="Sakamoto M."/>
            <person name="Ohkuma M."/>
            <person name="Tochio T."/>
            <person name="Endo A."/>
        </authorList>
    </citation>
    <scope>NUCLEOTIDE SEQUENCE</scope>
    <source>
        <strain evidence="7">JCM 17466</strain>
    </source>
</reference>
<comment type="caution">
    <text evidence="7">The sequence shown here is derived from an EMBL/GenBank/DDBJ whole genome shotgun (WGS) entry which is preliminary data.</text>
</comment>
<protein>
    <recommendedName>
        <fullName evidence="6">Glycosyl transferase family 28 C-terminal domain-containing protein</fullName>
    </recommendedName>
</protein>
<dbReference type="GO" id="GO:0006488">
    <property type="term" value="P:dolichol-linked oligosaccharide biosynthetic process"/>
    <property type="evidence" value="ECO:0007669"/>
    <property type="project" value="InterPro"/>
</dbReference>
<dbReference type="AlphaFoldDB" id="A0A916VCH1"/>
<dbReference type="PANTHER" id="PTHR12867:SF6">
    <property type="entry name" value="N-ACETYLGLUCOSAMINYLDIPHOSPHODOLICHOL N-ACETYLGLUCOSAMINYLTRANSFERASE"/>
    <property type="match status" value="1"/>
</dbReference>